<dbReference type="EMBL" id="VWPH01000001">
    <property type="protein sequence ID" value="KAA5838434.1"/>
    <property type="molecule type" value="Genomic_DNA"/>
</dbReference>
<evidence type="ECO:0000256" key="1">
    <source>
        <dbReference type="ARBA" id="ARBA00023015"/>
    </source>
</evidence>
<dbReference type="InterPro" id="IPR000524">
    <property type="entry name" value="Tscrpt_reg_HTH_GntR"/>
</dbReference>
<proteinExistence type="predicted"/>
<keyword evidence="1" id="KW-0805">Transcription regulation</keyword>
<dbReference type="Gene3D" id="1.10.10.10">
    <property type="entry name" value="Winged helix-like DNA-binding domain superfamily/Winged helix DNA-binding domain"/>
    <property type="match status" value="1"/>
</dbReference>
<comment type="caution">
    <text evidence="6">The sequence shown here is derived from an EMBL/GenBank/DDBJ whole genome shotgun (WGS) entry which is preliminary data.</text>
</comment>
<sequence length="290" mass="33094">MTRQTAARIVDYIRERQVPTGTKLVERTLAEHLRVSRSPVRSALRLLADDGVVGVADRGGYVVLRTAGELPAAETDVDDTEQLYLRIAADRLDGKLPDRVTENGLARDYDLTPAQLSRILHRISGEGWIERRPGYGWEFQPMLTTLRAYQDSYRFRLVIEPAAILEPTFELDREAIEEVRAQQQRLVGGDIWTVGNAELFDLNSGFHEAIAECSRNTFFIDTLKRIDRLRRLIEYRRSLARDRAIIRCREHVEIADLLLADRRDEASEAMRRHLTTVSAEKANPTGGTRQ</sequence>
<dbReference type="InterPro" id="IPR008920">
    <property type="entry name" value="TF_FadR/GntR_C"/>
</dbReference>
<dbReference type="SUPFAM" id="SSF48008">
    <property type="entry name" value="GntR ligand-binding domain-like"/>
    <property type="match status" value="1"/>
</dbReference>
<dbReference type="InterPro" id="IPR036388">
    <property type="entry name" value="WH-like_DNA-bd_sf"/>
</dbReference>
<dbReference type="PANTHER" id="PTHR43537:SF5">
    <property type="entry name" value="UXU OPERON TRANSCRIPTIONAL REGULATOR"/>
    <property type="match status" value="1"/>
</dbReference>
<dbReference type="Pfam" id="PF00392">
    <property type="entry name" value="GntR"/>
    <property type="match status" value="1"/>
</dbReference>
<dbReference type="SMART" id="SM00345">
    <property type="entry name" value="HTH_GNTR"/>
    <property type="match status" value="1"/>
</dbReference>
<dbReference type="PROSITE" id="PS50949">
    <property type="entry name" value="HTH_GNTR"/>
    <property type="match status" value="1"/>
</dbReference>
<keyword evidence="7" id="KW-1185">Reference proteome</keyword>
<dbReference type="AlphaFoldDB" id="A0A5M7CFE9"/>
<organism evidence="6 7">
    <name type="scientific">Saccharopolyspora hirsuta</name>
    <dbReference type="NCBI Taxonomy" id="1837"/>
    <lineage>
        <taxon>Bacteria</taxon>
        <taxon>Bacillati</taxon>
        <taxon>Actinomycetota</taxon>
        <taxon>Actinomycetes</taxon>
        <taxon>Pseudonocardiales</taxon>
        <taxon>Pseudonocardiaceae</taxon>
        <taxon>Saccharopolyspora</taxon>
    </lineage>
</organism>
<dbReference type="PANTHER" id="PTHR43537">
    <property type="entry name" value="TRANSCRIPTIONAL REGULATOR, GNTR FAMILY"/>
    <property type="match status" value="1"/>
</dbReference>
<evidence type="ECO:0000313" key="7">
    <source>
        <dbReference type="Proteomes" id="UP000323946"/>
    </source>
</evidence>
<evidence type="ECO:0000256" key="3">
    <source>
        <dbReference type="ARBA" id="ARBA00023163"/>
    </source>
</evidence>
<dbReference type="SUPFAM" id="SSF46785">
    <property type="entry name" value="Winged helix' DNA-binding domain"/>
    <property type="match status" value="1"/>
</dbReference>
<dbReference type="Pfam" id="PF07729">
    <property type="entry name" value="FCD"/>
    <property type="match status" value="1"/>
</dbReference>
<gene>
    <name evidence="6" type="ORF">F1721_00530</name>
</gene>
<keyword evidence="2" id="KW-0238">DNA-binding</keyword>
<feature type="region of interest" description="Disordered" evidence="4">
    <location>
        <begin position="270"/>
        <end position="290"/>
    </location>
</feature>
<evidence type="ECO:0000256" key="2">
    <source>
        <dbReference type="ARBA" id="ARBA00023125"/>
    </source>
</evidence>
<reference evidence="6 7" key="1">
    <citation type="submission" date="2019-09" db="EMBL/GenBank/DDBJ databases">
        <title>Draft genome sequence of the thermophilic Saccharopolyspora hirsuta VKM Ac-666T.</title>
        <authorList>
            <person name="Lobastova T.G."/>
            <person name="Fokina V."/>
            <person name="Bragin E.Y."/>
            <person name="Shtratnikova V.Y."/>
            <person name="Starodumova I.P."/>
            <person name="Tarlachkov S.V."/>
            <person name="Donova M.V."/>
        </authorList>
    </citation>
    <scope>NUCLEOTIDE SEQUENCE [LARGE SCALE GENOMIC DNA]</scope>
    <source>
        <strain evidence="6 7">VKM Ac-666</strain>
    </source>
</reference>
<evidence type="ECO:0000313" key="6">
    <source>
        <dbReference type="EMBL" id="KAA5838434.1"/>
    </source>
</evidence>
<name>A0A5M7CFE9_SACHI</name>
<dbReference type="GO" id="GO:0003677">
    <property type="term" value="F:DNA binding"/>
    <property type="evidence" value="ECO:0007669"/>
    <property type="project" value="UniProtKB-KW"/>
</dbReference>
<feature type="domain" description="HTH gntR-type" evidence="5">
    <location>
        <begin position="1"/>
        <end position="66"/>
    </location>
</feature>
<dbReference type="InterPro" id="IPR036390">
    <property type="entry name" value="WH_DNA-bd_sf"/>
</dbReference>
<dbReference type="Gene3D" id="1.20.120.530">
    <property type="entry name" value="GntR ligand-binding domain-like"/>
    <property type="match status" value="1"/>
</dbReference>
<dbReference type="GO" id="GO:0003700">
    <property type="term" value="F:DNA-binding transcription factor activity"/>
    <property type="evidence" value="ECO:0007669"/>
    <property type="project" value="InterPro"/>
</dbReference>
<keyword evidence="3" id="KW-0804">Transcription</keyword>
<dbReference type="OrthoDB" id="8680240at2"/>
<protein>
    <submittedName>
        <fullName evidence="6">GntR family transcriptional regulator</fullName>
    </submittedName>
</protein>
<dbReference type="Proteomes" id="UP000323946">
    <property type="component" value="Unassembled WGS sequence"/>
</dbReference>
<accession>A0A5M7CFE9</accession>
<dbReference type="InterPro" id="IPR011711">
    <property type="entry name" value="GntR_C"/>
</dbReference>
<evidence type="ECO:0000256" key="4">
    <source>
        <dbReference type="SAM" id="MobiDB-lite"/>
    </source>
</evidence>
<evidence type="ECO:0000259" key="5">
    <source>
        <dbReference type="PROSITE" id="PS50949"/>
    </source>
</evidence>
<dbReference type="SMART" id="SM00895">
    <property type="entry name" value="FCD"/>
    <property type="match status" value="1"/>
</dbReference>